<reference evidence="2 3" key="1">
    <citation type="submission" date="2020-04" db="EMBL/GenBank/DDBJ databases">
        <title>The Whole Genome Analysis of High salt-tolerant Sphingobium yanoikuyae YC-XJ2 with Aryl organophosphorus flame retardants (aryl-OPFRs)-degrading capacity and characteristics of Related phosphotriesterase.</title>
        <authorList>
            <person name="Li X."/>
        </authorList>
    </citation>
    <scope>NUCLEOTIDE SEQUENCE [LARGE SCALE GENOMIC DNA]</scope>
    <source>
        <strain evidence="2 3">YC-XJ2</strain>
    </source>
</reference>
<dbReference type="InterPro" id="IPR032708">
    <property type="entry name" value="McjB_C"/>
</dbReference>
<dbReference type="EMBL" id="CP053021">
    <property type="protein sequence ID" value="QJR02789.1"/>
    <property type="molecule type" value="Genomic_DNA"/>
</dbReference>
<sequence length="224" mass="25101">MFYRLRDGLYHCSVGASVIFLDVIENRYFAVPSAGVEAFRRLVLSNGEDFPGADVALSPLIQKGYLVQSSDPYTAFPTTRTYPATTDQESSGQSPLHLPTFLLALSWEFIISWRLRRCALSSVIEMSSRISRDNVWSNEIRTLRIQRAVTAFAHTGFIFGRTDRCLPRSLAMYSLCRSLGVSIQCVIGVRSNPFAAHAWAQDEDRILNDSVEEVGHYSPILVLS</sequence>
<accession>A0A6M4G6P7</accession>
<organism evidence="2 3">
    <name type="scientific">Sphingobium yanoikuyae</name>
    <name type="common">Sphingomonas yanoikuyae</name>
    <dbReference type="NCBI Taxonomy" id="13690"/>
    <lineage>
        <taxon>Bacteria</taxon>
        <taxon>Pseudomonadati</taxon>
        <taxon>Pseudomonadota</taxon>
        <taxon>Alphaproteobacteria</taxon>
        <taxon>Sphingomonadales</taxon>
        <taxon>Sphingomonadaceae</taxon>
        <taxon>Sphingobium</taxon>
    </lineage>
</organism>
<dbReference type="NCBIfam" id="NF033537">
    <property type="entry name" value="lasso_biosyn_B2"/>
    <property type="match status" value="1"/>
</dbReference>
<evidence type="ECO:0000313" key="3">
    <source>
        <dbReference type="Proteomes" id="UP000502611"/>
    </source>
</evidence>
<dbReference type="AlphaFoldDB" id="A0A6M4G6P7"/>
<gene>
    <name evidence="2" type="ORF">HH800_11700</name>
</gene>
<name>A0A6M4G6P7_SPHYA</name>
<proteinExistence type="predicted"/>
<protein>
    <submittedName>
        <fullName evidence="2">Lasso peptide biosynthesis B2 protein</fullName>
    </submittedName>
</protein>
<dbReference type="RefSeq" id="WP_169861186.1">
    <property type="nucleotide sequence ID" value="NZ_CP053021.1"/>
</dbReference>
<feature type="domain" description="Microcin J25-processing protein McjB C-terminal" evidence="1">
    <location>
        <begin position="110"/>
        <end position="221"/>
    </location>
</feature>
<evidence type="ECO:0000259" key="1">
    <source>
        <dbReference type="Pfam" id="PF13471"/>
    </source>
</evidence>
<dbReference type="Proteomes" id="UP000502611">
    <property type="component" value="Chromosome"/>
</dbReference>
<dbReference type="InterPro" id="IPR053521">
    <property type="entry name" value="McjB-like"/>
</dbReference>
<evidence type="ECO:0000313" key="2">
    <source>
        <dbReference type="EMBL" id="QJR02789.1"/>
    </source>
</evidence>
<dbReference type="Pfam" id="PF13471">
    <property type="entry name" value="Transglut_core3"/>
    <property type="match status" value="1"/>
</dbReference>